<dbReference type="SUPFAM" id="SSF53901">
    <property type="entry name" value="Thiolase-like"/>
    <property type="match status" value="2"/>
</dbReference>
<dbReference type="Proteomes" id="UP000238479">
    <property type="component" value="Chromosome 7"/>
</dbReference>
<dbReference type="STRING" id="74649.A0A2P6PD88"/>
<evidence type="ECO:0000259" key="8">
    <source>
        <dbReference type="Pfam" id="PF08541"/>
    </source>
</evidence>
<evidence type="ECO:0000256" key="2">
    <source>
        <dbReference type="ARBA" id="ARBA00005531"/>
    </source>
</evidence>
<evidence type="ECO:0000313" key="9">
    <source>
        <dbReference type="EMBL" id="PRQ19885.1"/>
    </source>
</evidence>
<dbReference type="GO" id="GO:0016020">
    <property type="term" value="C:membrane"/>
    <property type="evidence" value="ECO:0007669"/>
    <property type="project" value="InterPro"/>
</dbReference>
<feature type="domain" description="Beta-ketoacyl-[acyl-carrier-protein] synthase III C-terminal" evidence="8">
    <location>
        <begin position="172"/>
        <end position="234"/>
    </location>
</feature>
<dbReference type="Pfam" id="PF08392">
    <property type="entry name" value="FAE1_CUT1_RppA"/>
    <property type="match status" value="1"/>
</dbReference>
<dbReference type="InterPro" id="IPR013601">
    <property type="entry name" value="FAE1_typ3_polyketide_synth"/>
</dbReference>
<accession>A0A2P6PD88</accession>
<dbReference type="InterPro" id="IPR012392">
    <property type="entry name" value="3-ktacl-CoA_syn"/>
</dbReference>
<dbReference type="EC" id="2.3.1.199" evidence="3"/>
<comment type="caution">
    <text evidence="9">The sequence shown here is derived from an EMBL/GenBank/DDBJ whole genome shotgun (WGS) entry which is preliminary data.</text>
</comment>
<evidence type="ECO:0000256" key="1">
    <source>
        <dbReference type="ARBA" id="ARBA00005194"/>
    </source>
</evidence>
<name>A0A2P6PD88_ROSCH</name>
<protein>
    <recommendedName>
        <fullName evidence="3">very-long-chain 3-oxoacyl-CoA synthase</fullName>
        <ecNumber evidence="3">2.3.1.199</ecNumber>
    </recommendedName>
</protein>
<evidence type="ECO:0000256" key="3">
    <source>
        <dbReference type="ARBA" id="ARBA00012307"/>
    </source>
</evidence>
<dbReference type="GO" id="GO:0160062">
    <property type="term" value="P:cutin-based cuticle development"/>
    <property type="evidence" value="ECO:0007669"/>
    <property type="project" value="EnsemblPlants"/>
</dbReference>
<dbReference type="Pfam" id="PF08541">
    <property type="entry name" value="ACP_syn_III_C"/>
    <property type="match status" value="1"/>
</dbReference>
<sequence length="263" mass="29102">MIINKFGFRSNIKSVNLSGMGCSAGILSIYLAKDLLKVHKNSLALVLSMEAVTPNGYAGKKKSMLLPNILFRMGGAAILLSNRKQDKGMAKYKLEHLVQTHIGSDDEAYQSVFQKSDEDGVEGVSLSRALLNVATKALKTNISSLGPLVLPHSEQLRFAWSMIPVIDGIEQSLKLQKEDGEASRMTLHRFGNTSSSSIWYELCYLETKGRVKKGNKVWQIAFGSGFKCNTAVWRCISDVDPTKRNAWSDSINLYPIIDDEIPN</sequence>
<keyword evidence="4 9" id="KW-0808">Transferase</keyword>
<evidence type="ECO:0000256" key="4">
    <source>
        <dbReference type="ARBA" id="ARBA00022679"/>
    </source>
</evidence>
<dbReference type="CDD" id="cd00831">
    <property type="entry name" value="CHS_like"/>
    <property type="match status" value="1"/>
</dbReference>
<feature type="domain" description="FAE" evidence="7">
    <location>
        <begin position="1"/>
        <end position="163"/>
    </location>
</feature>
<evidence type="ECO:0000256" key="6">
    <source>
        <dbReference type="ARBA" id="ARBA00047375"/>
    </source>
</evidence>
<proteinExistence type="inferred from homology"/>
<dbReference type="PANTHER" id="PTHR31561">
    <property type="entry name" value="3-KETOACYL-COA SYNTHASE"/>
    <property type="match status" value="1"/>
</dbReference>
<dbReference type="GO" id="GO:0006633">
    <property type="term" value="P:fatty acid biosynthetic process"/>
    <property type="evidence" value="ECO:0007669"/>
    <property type="project" value="UniProtKB-UniPathway"/>
</dbReference>
<organism evidence="9 10">
    <name type="scientific">Rosa chinensis</name>
    <name type="common">China rose</name>
    <dbReference type="NCBI Taxonomy" id="74649"/>
    <lineage>
        <taxon>Eukaryota</taxon>
        <taxon>Viridiplantae</taxon>
        <taxon>Streptophyta</taxon>
        <taxon>Embryophyta</taxon>
        <taxon>Tracheophyta</taxon>
        <taxon>Spermatophyta</taxon>
        <taxon>Magnoliopsida</taxon>
        <taxon>eudicotyledons</taxon>
        <taxon>Gunneridae</taxon>
        <taxon>Pentapetalae</taxon>
        <taxon>rosids</taxon>
        <taxon>fabids</taxon>
        <taxon>Rosales</taxon>
        <taxon>Rosaceae</taxon>
        <taxon>Rosoideae</taxon>
        <taxon>Rosoideae incertae sedis</taxon>
        <taxon>Rosa</taxon>
    </lineage>
</organism>
<dbReference type="GO" id="GO:0009922">
    <property type="term" value="F:fatty acid elongase activity"/>
    <property type="evidence" value="ECO:0007669"/>
    <property type="project" value="UniProtKB-EC"/>
</dbReference>
<keyword evidence="5 9" id="KW-0012">Acyltransferase</keyword>
<dbReference type="AlphaFoldDB" id="A0A2P6PD88"/>
<comment type="pathway">
    <text evidence="1">Lipid metabolism; fatty acid biosynthesis.</text>
</comment>
<dbReference type="Gene3D" id="3.40.47.10">
    <property type="match status" value="1"/>
</dbReference>
<evidence type="ECO:0000259" key="7">
    <source>
        <dbReference type="Pfam" id="PF08392"/>
    </source>
</evidence>
<dbReference type="Gramene" id="PRQ19885">
    <property type="protein sequence ID" value="PRQ19885"/>
    <property type="gene ID" value="RchiOBHm_Chr7g0222201"/>
</dbReference>
<keyword evidence="10" id="KW-1185">Reference proteome</keyword>
<evidence type="ECO:0000313" key="10">
    <source>
        <dbReference type="Proteomes" id="UP000238479"/>
    </source>
</evidence>
<dbReference type="EMBL" id="PDCK01000045">
    <property type="protein sequence ID" value="PRQ19885.1"/>
    <property type="molecule type" value="Genomic_DNA"/>
</dbReference>
<evidence type="ECO:0000256" key="5">
    <source>
        <dbReference type="ARBA" id="ARBA00023315"/>
    </source>
</evidence>
<dbReference type="OMA" id="FHVANIE"/>
<comment type="similarity">
    <text evidence="2">Belongs to the thiolase-like superfamily. Chalcone/stilbene synthases family.</text>
</comment>
<gene>
    <name evidence="9" type="ORF">RchiOBHm_Chr7g0222201</name>
</gene>
<dbReference type="GO" id="GO:0005783">
    <property type="term" value="C:endoplasmic reticulum"/>
    <property type="evidence" value="ECO:0007669"/>
    <property type="project" value="EnsemblPlants"/>
</dbReference>
<comment type="catalytic activity">
    <reaction evidence="6">
        <text>a very-long-chain acyl-CoA + malonyl-CoA + H(+) = a very-long-chain 3-oxoacyl-CoA + CO2 + CoA</text>
        <dbReference type="Rhea" id="RHEA:32727"/>
        <dbReference type="ChEBI" id="CHEBI:15378"/>
        <dbReference type="ChEBI" id="CHEBI:16526"/>
        <dbReference type="ChEBI" id="CHEBI:57287"/>
        <dbReference type="ChEBI" id="CHEBI:57384"/>
        <dbReference type="ChEBI" id="CHEBI:90725"/>
        <dbReference type="ChEBI" id="CHEBI:90736"/>
        <dbReference type="EC" id="2.3.1.199"/>
    </reaction>
</comment>
<dbReference type="UniPathway" id="UPA00094"/>
<dbReference type="InterPro" id="IPR013747">
    <property type="entry name" value="ACP_syn_III_C"/>
</dbReference>
<dbReference type="GO" id="GO:0000038">
    <property type="term" value="P:very long-chain fatty acid metabolic process"/>
    <property type="evidence" value="ECO:0007669"/>
    <property type="project" value="EnsemblPlants"/>
</dbReference>
<dbReference type="InterPro" id="IPR016039">
    <property type="entry name" value="Thiolase-like"/>
</dbReference>
<reference evidence="9 10" key="1">
    <citation type="journal article" date="2018" name="Nat. Genet.">
        <title>The Rosa genome provides new insights in the design of modern roses.</title>
        <authorList>
            <person name="Bendahmane M."/>
        </authorList>
    </citation>
    <scope>NUCLEOTIDE SEQUENCE [LARGE SCALE GENOMIC DNA]</scope>
    <source>
        <strain evidence="10">cv. Old Blush</strain>
    </source>
</reference>